<evidence type="ECO:0000259" key="4">
    <source>
        <dbReference type="SMART" id="SM01377"/>
    </source>
</evidence>
<dbReference type="PANTHER" id="PTHR39649:SF1">
    <property type="entry name" value="LARGE RIBOSOMAL SUBUNIT PROTEIN EL40"/>
    <property type="match status" value="1"/>
</dbReference>
<dbReference type="InterPro" id="IPR023657">
    <property type="entry name" value="Ribosomal_eL40_arc"/>
</dbReference>
<dbReference type="GO" id="GO:1990904">
    <property type="term" value="C:ribonucleoprotein complex"/>
    <property type="evidence" value="ECO:0007669"/>
    <property type="project" value="UniProtKB-KW"/>
</dbReference>
<dbReference type="SMART" id="SM01377">
    <property type="entry name" value="Ribosomal_L40e"/>
    <property type="match status" value="1"/>
</dbReference>
<comment type="caution">
    <text evidence="5">The sequence shown here is derived from an EMBL/GenBank/DDBJ whole genome shotgun (WGS) entry which is preliminary data.</text>
</comment>
<protein>
    <recommendedName>
        <fullName evidence="3">Large ribosomal subunit protein eL40</fullName>
    </recommendedName>
</protein>
<dbReference type="GO" id="GO:0005840">
    <property type="term" value="C:ribosome"/>
    <property type="evidence" value="ECO:0007669"/>
    <property type="project" value="UniProtKB-KW"/>
</dbReference>
<dbReference type="Gene3D" id="4.10.1060.50">
    <property type="match status" value="1"/>
</dbReference>
<name>A0A166DLN3_9EURY</name>
<dbReference type="PATRIC" id="fig|55758.3.peg.668"/>
<keyword evidence="2 3" id="KW-0687">Ribonucleoprotein</keyword>
<dbReference type="InterPro" id="IPR011332">
    <property type="entry name" value="Ribosomal_zn-bd"/>
</dbReference>
<sequence>MARFEEAENRIFKVKICLKCNARNPAAATTCRKCGYKGLRYKAKEPRG</sequence>
<feature type="domain" description="Large ribosomal subunit protein eL40" evidence="4">
    <location>
        <begin position="1"/>
        <end position="46"/>
    </location>
</feature>
<dbReference type="GO" id="GO:0003735">
    <property type="term" value="F:structural constituent of ribosome"/>
    <property type="evidence" value="ECO:0007669"/>
    <property type="project" value="InterPro"/>
</dbReference>
<keyword evidence="6" id="KW-1185">Reference proteome</keyword>
<evidence type="ECO:0000256" key="3">
    <source>
        <dbReference type="HAMAP-Rule" id="MF_00788"/>
    </source>
</evidence>
<dbReference type="Proteomes" id="UP000077066">
    <property type="component" value="Unassembled WGS sequence"/>
</dbReference>
<evidence type="ECO:0000256" key="1">
    <source>
        <dbReference type="ARBA" id="ARBA00022980"/>
    </source>
</evidence>
<dbReference type="InterPro" id="IPR038587">
    <property type="entry name" value="Ribosomal_eL40_sf"/>
</dbReference>
<gene>
    <name evidence="3" type="primary">rpl40e</name>
    <name evidence="5" type="ORF">MBFIL_05930</name>
</gene>
<evidence type="ECO:0000256" key="2">
    <source>
        <dbReference type="ARBA" id="ARBA00023274"/>
    </source>
</evidence>
<evidence type="ECO:0000313" key="6">
    <source>
        <dbReference type="Proteomes" id="UP000077066"/>
    </source>
</evidence>
<dbReference type="NCBIfam" id="NF003161">
    <property type="entry name" value="PRK04136.1"/>
    <property type="match status" value="1"/>
</dbReference>
<dbReference type="InterPro" id="IPR001975">
    <property type="entry name" value="Ribosomal_eL40_dom"/>
</dbReference>
<proteinExistence type="inferred from homology"/>
<accession>A0A166DLN3</accession>
<dbReference type="GO" id="GO:0006412">
    <property type="term" value="P:translation"/>
    <property type="evidence" value="ECO:0007669"/>
    <property type="project" value="UniProtKB-UniRule"/>
</dbReference>
<dbReference type="AlphaFoldDB" id="A0A166DLN3"/>
<dbReference type="HAMAP" id="MF_00788">
    <property type="entry name" value="Ribosomal_eL40"/>
    <property type="match status" value="1"/>
</dbReference>
<keyword evidence="1 3" id="KW-0689">Ribosomal protein</keyword>
<dbReference type="SUPFAM" id="SSF57829">
    <property type="entry name" value="Zn-binding ribosomal proteins"/>
    <property type="match status" value="1"/>
</dbReference>
<dbReference type="RefSeq" id="WP_066971359.1">
    <property type="nucleotide sequence ID" value="NZ_LWMT01000087.1"/>
</dbReference>
<reference evidence="5 6" key="1">
    <citation type="submission" date="2016-04" db="EMBL/GenBank/DDBJ databases">
        <title>Genome sequence of Methanobrevibacter filiformis DSM 11501.</title>
        <authorList>
            <person name="Poehlein A."/>
            <person name="Seedorf H."/>
            <person name="Daniel R."/>
        </authorList>
    </citation>
    <scope>NUCLEOTIDE SEQUENCE [LARGE SCALE GENOMIC DNA]</scope>
    <source>
        <strain evidence="5 6">DSM 11501</strain>
    </source>
</reference>
<comment type="similarity">
    <text evidence="3">Belongs to the eukaryotic ribosomal protein eL40 family.</text>
</comment>
<dbReference type="STRING" id="55758.MBFIL_05930"/>
<organism evidence="5 6">
    <name type="scientific">Methanobrevibacter filiformis</name>
    <dbReference type="NCBI Taxonomy" id="55758"/>
    <lineage>
        <taxon>Archaea</taxon>
        <taxon>Methanobacteriati</taxon>
        <taxon>Methanobacteriota</taxon>
        <taxon>Methanomada group</taxon>
        <taxon>Methanobacteria</taxon>
        <taxon>Methanobacteriales</taxon>
        <taxon>Methanobacteriaceae</taxon>
        <taxon>Methanobrevibacter</taxon>
    </lineage>
</organism>
<evidence type="ECO:0000313" key="5">
    <source>
        <dbReference type="EMBL" id="KZX15729.1"/>
    </source>
</evidence>
<dbReference type="PANTHER" id="PTHR39649">
    <property type="entry name" value="50S RIBOSOMAL PROTEIN L40E"/>
    <property type="match status" value="1"/>
</dbReference>
<dbReference type="EMBL" id="LWMT01000087">
    <property type="protein sequence ID" value="KZX15729.1"/>
    <property type="molecule type" value="Genomic_DNA"/>
</dbReference>